<proteinExistence type="predicted"/>
<sequence length="59" mass="6563">MGSGYHQRSLSKIDNILNQKIAKKYIKFKGLPCLGKPYVVIKVCNKLTELGMPKGKANV</sequence>
<protein>
    <recommendedName>
        <fullName evidence="3">Mobile element protein</fullName>
    </recommendedName>
</protein>
<evidence type="ECO:0000313" key="2">
    <source>
        <dbReference type="Proteomes" id="UP000218160"/>
    </source>
</evidence>
<accession>A0A291BB46</accession>
<dbReference type="EMBL" id="CP020663">
    <property type="protein sequence ID" value="ATF10226.1"/>
    <property type="molecule type" value="Genomic_DNA"/>
</dbReference>
<evidence type="ECO:0008006" key="3">
    <source>
        <dbReference type="Google" id="ProtNLM"/>
    </source>
</evidence>
<reference evidence="2" key="1">
    <citation type="submission" date="2017-04" db="EMBL/GenBank/DDBJ databases">
        <title>Genome evolution of the luminous symbionts of deep sea anglerfish.</title>
        <authorList>
            <person name="Hendry T.A."/>
        </authorList>
    </citation>
    <scope>NUCLEOTIDE SEQUENCE [LARGE SCALE GENOMIC DNA]</scope>
</reference>
<dbReference type="KEGG" id="elux:BTN50_1800"/>
<dbReference type="Proteomes" id="UP000218160">
    <property type="component" value="Chromosome 2"/>
</dbReference>
<evidence type="ECO:0000313" key="1">
    <source>
        <dbReference type="EMBL" id="ATF10226.1"/>
    </source>
</evidence>
<dbReference type="AlphaFoldDB" id="A0A291BB46"/>
<name>A0A291BB46_9GAMM</name>
<gene>
    <name evidence="1" type="ORF">BTN50_1800</name>
</gene>
<organism evidence="1 2">
    <name type="scientific">Candidatus Enterovibrio altilux</name>
    <dbReference type="NCBI Taxonomy" id="1927128"/>
    <lineage>
        <taxon>Bacteria</taxon>
        <taxon>Pseudomonadati</taxon>
        <taxon>Pseudomonadota</taxon>
        <taxon>Gammaproteobacteria</taxon>
        <taxon>Vibrionales</taxon>
        <taxon>Vibrionaceae</taxon>
        <taxon>Enterovibrio</taxon>
    </lineage>
</organism>
<keyword evidence="2" id="KW-1185">Reference proteome</keyword>